<dbReference type="InterPro" id="IPR008999">
    <property type="entry name" value="Actin-crosslinking"/>
</dbReference>
<dbReference type="EMBL" id="BTRK01000005">
    <property type="protein sequence ID" value="GMR51166.1"/>
    <property type="molecule type" value="Genomic_DNA"/>
</dbReference>
<gene>
    <name evidence="2" type="ORF">PMAYCL1PPCAC_21361</name>
</gene>
<dbReference type="SUPFAM" id="SSF50405">
    <property type="entry name" value="Actin-crosslinking proteins"/>
    <property type="match status" value="1"/>
</dbReference>
<keyword evidence="3" id="KW-1185">Reference proteome</keyword>
<dbReference type="GO" id="GO:0051015">
    <property type="term" value="F:actin filament binding"/>
    <property type="evidence" value="ECO:0007669"/>
    <property type="project" value="TreeGrafter"/>
</dbReference>
<dbReference type="PANTHER" id="PTHR33351">
    <property type="entry name" value="HISACTOPHILIN-1-RELATED"/>
    <property type="match status" value="1"/>
</dbReference>
<feature type="chain" id="PRO_5042913401" evidence="1">
    <location>
        <begin position="18"/>
        <end position="260"/>
    </location>
</feature>
<dbReference type="GO" id="GO:0015629">
    <property type="term" value="C:actin cytoskeleton"/>
    <property type="evidence" value="ECO:0007669"/>
    <property type="project" value="TreeGrafter"/>
</dbReference>
<keyword evidence="1" id="KW-0732">Signal</keyword>
<dbReference type="Gene3D" id="2.80.10.50">
    <property type="match status" value="1"/>
</dbReference>
<sequence length="260" mass="28983">MRPLLFAAVCTVAIVQSAPHTAEVKDEDRGVEAAARTIDPTTSATVNADQLLTGVEAAQSEVAKGTNDDDDADDVKLLTEDIESDSKAKDDKPLLFPAVTGQRCVKSQYNAYLRGWDNGTDWHVGAVPQCGRCEQWTIEEHDGKVSLKESCTGKYLRANIEWYVDLANEAKENEVWTPIANFDWTWSFKSAHGTYLRAQPHGRISLQTRASGDESFTLQDWKGTHITSKIEIQTNISRAEPFNVYLLKTYGRRKVCRACI</sequence>
<comment type="caution">
    <text evidence="2">The sequence shown here is derived from an EMBL/GenBank/DDBJ whole genome shotgun (WGS) entry which is preliminary data.</text>
</comment>
<dbReference type="GO" id="GO:0030041">
    <property type="term" value="P:actin filament polymerization"/>
    <property type="evidence" value="ECO:0007669"/>
    <property type="project" value="TreeGrafter"/>
</dbReference>
<feature type="signal peptide" evidence="1">
    <location>
        <begin position="1"/>
        <end position="17"/>
    </location>
</feature>
<name>A0AAN5I578_9BILA</name>
<dbReference type="CDD" id="cd00257">
    <property type="entry name" value="beta-trefoil_FSCN-like"/>
    <property type="match status" value="1"/>
</dbReference>
<dbReference type="InterPro" id="IPR052883">
    <property type="entry name" value="Hisactophilin"/>
</dbReference>
<dbReference type="AlphaFoldDB" id="A0AAN5I578"/>
<proteinExistence type="predicted"/>
<evidence type="ECO:0000256" key="1">
    <source>
        <dbReference type="SAM" id="SignalP"/>
    </source>
</evidence>
<evidence type="ECO:0000313" key="2">
    <source>
        <dbReference type="EMBL" id="GMR51166.1"/>
    </source>
</evidence>
<evidence type="ECO:0000313" key="3">
    <source>
        <dbReference type="Proteomes" id="UP001328107"/>
    </source>
</evidence>
<dbReference type="Proteomes" id="UP001328107">
    <property type="component" value="Unassembled WGS sequence"/>
</dbReference>
<accession>A0AAN5I578</accession>
<organism evidence="2 3">
    <name type="scientific">Pristionchus mayeri</name>
    <dbReference type="NCBI Taxonomy" id="1317129"/>
    <lineage>
        <taxon>Eukaryota</taxon>
        <taxon>Metazoa</taxon>
        <taxon>Ecdysozoa</taxon>
        <taxon>Nematoda</taxon>
        <taxon>Chromadorea</taxon>
        <taxon>Rhabditida</taxon>
        <taxon>Rhabditina</taxon>
        <taxon>Diplogasteromorpha</taxon>
        <taxon>Diplogasteroidea</taxon>
        <taxon>Neodiplogasteridae</taxon>
        <taxon>Pristionchus</taxon>
    </lineage>
</organism>
<protein>
    <submittedName>
        <fullName evidence="2">Uncharacterized protein</fullName>
    </submittedName>
</protein>
<reference evidence="3" key="1">
    <citation type="submission" date="2022-10" db="EMBL/GenBank/DDBJ databases">
        <title>Genome assembly of Pristionchus species.</title>
        <authorList>
            <person name="Yoshida K."/>
            <person name="Sommer R.J."/>
        </authorList>
    </citation>
    <scope>NUCLEOTIDE SEQUENCE [LARGE SCALE GENOMIC DNA]</scope>
    <source>
        <strain evidence="3">RS5460</strain>
    </source>
</reference>
<dbReference type="PANTHER" id="PTHR33351:SF1">
    <property type="entry name" value="IG-LIKE DOMAIN-CONTAINING PROTEIN-RELATED"/>
    <property type="match status" value="1"/>
</dbReference>